<organism evidence="2 3">
    <name type="scientific">Ensete ventricosum</name>
    <name type="common">Abyssinian banana</name>
    <name type="synonym">Musa ensete</name>
    <dbReference type="NCBI Taxonomy" id="4639"/>
    <lineage>
        <taxon>Eukaryota</taxon>
        <taxon>Viridiplantae</taxon>
        <taxon>Streptophyta</taxon>
        <taxon>Embryophyta</taxon>
        <taxon>Tracheophyta</taxon>
        <taxon>Spermatophyta</taxon>
        <taxon>Magnoliopsida</taxon>
        <taxon>Liliopsida</taxon>
        <taxon>Zingiberales</taxon>
        <taxon>Musaceae</taxon>
        <taxon>Ensete</taxon>
    </lineage>
</organism>
<feature type="compositionally biased region" description="Basic and acidic residues" evidence="1">
    <location>
        <begin position="78"/>
        <end position="92"/>
    </location>
</feature>
<reference evidence="2 3" key="1">
    <citation type="journal article" date="2014" name="Agronomy (Basel)">
        <title>A Draft Genome Sequence for Ensete ventricosum, the Drought-Tolerant Tree Against Hunger.</title>
        <authorList>
            <person name="Harrison J."/>
            <person name="Moore K.A."/>
            <person name="Paszkiewicz K."/>
            <person name="Jones T."/>
            <person name="Grant M."/>
            <person name="Ambacheew D."/>
            <person name="Muzemil S."/>
            <person name="Studholme D.J."/>
        </authorList>
    </citation>
    <scope>NUCLEOTIDE SEQUENCE [LARGE SCALE GENOMIC DNA]</scope>
</reference>
<name>A0A427AHG8_ENSVE</name>
<feature type="compositionally biased region" description="Basic and acidic residues" evidence="1">
    <location>
        <begin position="175"/>
        <end position="189"/>
    </location>
</feature>
<feature type="compositionally biased region" description="Polar residues" evidence="1">
    <location>
        <begin position="140"/>
        <end position="155"/>
    </location>
</feature>
<evidence type="ECO:0000313" key="2">
    <source>
        <dbReference type="EMBL" id="RRT75675.1"/>
    </source>
</evidence>
<feature type="region of interest" description="Disordered" evidence="1">
    <location>
        <begin position="373"/>
        <end position="393"/>
    </location>
</feature>
<sequence>MEETVEKWRGKGVWQGNRQFWERGNKLKKTAVDAESKNSLKSQFQTALAENCLVWVPIPSFAAIKELTIEVEKVVPTEKSKPEQVKKEKLSTEEVSQASSSNGENKTEKHSNGENETEKRSNDEDEADKQSNDENKTEKPSTTTAPLTENGSTNLDGDDSLAKSPSSPGTSALESPKDVHHVSVRHDGSPHANENSSDHQKRRQNFSFGSDDFGLFPPIKTDSPSAASVAGKEKGPFFDSVPSTPLFNSGFSPRFTDGPDDHSFDSFSQHDFFGMHDTGAFAQREGLSRFDSFRSTTDYSRGESLARFDSIPRTTDYNSSRGESFARFDSMRSTADYNSNRGESFARFDSMRSTTDYSRGYSSFDGGDLFGSEPFKSSESHSPKKGTTNWDAF</sequence>
<feature type="region of interest" description="Disordered" evidence="1">
    <location>
        <begin position="78"/>
        <end position="231"/>
    </location>
</feature>
<comment type="caution">
    <text evidence="2">The sequence shown here is derived from an EMBL/GenBank/DDBJ whole genome shotgun (WGS) entry which is preliminary data.</text>
</comment>
<dbReference type="Proteomes" id="UP000287651">
    <property type="component" value="Unassembled WGS sequence"/>
</dbReference>
<dbReference type="AlphaFoldDB" id="A0A427AHG8"/>
<feature type="compositionally biased region" description="Basic and acidic residues" evidence="1">
    <location>
        <begin position="105"/>
        <end position="139"/>
    </location>
</feature>
<gene>
    <name evidence="2" type="ORF">B296_00031000</name>
</gene>
<feature type="compositionally biased region" description="Polar residues" evidence="1">
    <location>
        <begin position="163"/>
        <end position="173"/>
    </location>
</feature>
<dbReference type="EMBL" id="AMZH03002408">
    <property type="protein sequence ID" value="RRT75675.1"/>
    <property type="molecule type" value="Genomic_DNA"/>
</dbReference>
<evidence type="ECO:0000313" key="3">
    <source>
        <dbReference type="Proteomes" id="UP000287651"/>
    </source>
</evidence>
<evidence type="ECO:0000256" key="1">
    <source>
        <dbReference type="SAM" id="MobiDB-lite"/>
    </source>
</evidence>
<protein>
    <submittedName>
        <fullName evidence="2">Uncharacterized protein</fullName>
    </submittedName>
</protein>
<proteinExistence type="predicted"/>
<accession>A0A427AHG8</accession>
<feature type="compositionally biased region" description="Polar residues" evidence="1">
    <location>
        <begin position="93"/>
        <end position="104"/>
    </location>
</feature>